<gene>
    <name evidence="9" type="ORF">E3O21_08040</name>
</gene>
<keyword evidence="10" id="KW-1185">Reference proteome</keyword>
<feature type="transmembrane region" description="Helical" evidence="7">
    <location>
        <begin position="170"/>
        <end position="200"/>
    </location>
</feature>
<name>A0ABY2I2X7_9MICO</name>
<evidence type="ECO:0000256" key="7">
    <source>
        <dbReference type="RuleBase" id="RU363032"/>
    </source>
</evidence>
<sequence length="312" mass="34306">MARWVRKKPPAGWFSGGRSVRSRGRLRRRSAITGYALLAPSLFGVVCFLLLPVLVVLWLSFQSWDLIGPITFVGLDNYQSVLSDGVFGNSLLVTLIFVALVVPIQTLIGLGAATLLTRGLPGSAWFRTIYVLPWICAPLALGVVWKWILAPTDGALNTLLGQRVEWLSDPALALPAVAAVVIWTNVGYVTLFFMAGLLNIPGQILEAARIDGAGAVKMFWHIKLPLLRPTMFFVLVTTVISAFQVFDQVYALTQGGPARSTDVVAARIYYEAFDAFDLGRAAVMAVVLLVILVVITLAQQFYFRRRVTYEMD</sequence>
<dbReference type="PROSITE" id="PS50928">
    <property type="entry name" value="ABC_TM1"/>
    <property type="match status" value="1"/>
</dbReference>
<dbReference type="Gene3D" id="1.10.3720.10">
    <property type="entry name" value="MetI-like"/>
    <property type="match status" value="1"/>
</dbReference>
<keyword evidence="4 7" id="KW-0812">Transmembrane</keyword>
<dbReference type="InterPro" id="IPR035906">
    <property type="entry name" value="MetI-like_sf"/>
</dbReference>
<evidence type="ECO:0000256" key="6">
    <source>
        <dbReference type="ARBA" id="ARBA00023136"/>
    </source>
</evidence>
<dbReference type="PANTHER" id="PTHR30193:SF37">
    <property type="entry name" value="INNER MEMBRANE ABC TRANSPORTER PERMEASE PROTEIN YCJO"/>
    <property type="match status" value="1"/>
</dbReference>
<evidence type="ECO:0000256" key="4">
    <source>
        <dbReference type="ARBA" id="ARBA00022692"/>
    </source>
</evidence>
<protein>
    <submittedName>
        <fullName evidence="9">Sugar ABC transporter permease</fullName>
    </submittedName>
</protein>
<feature type="transmembrane region" description="Helical" evidence="7">
    <location>
        <begin position="91"/>
        <end position="117"/>
    </location>
</feature>
<dbReference type="InterPro" id="IPR000515">
    <property type="entry name" value="MetI-like"/>
</dbReference>
<dbReference type="PANTHER" id="PTHR30193">
    <property type="entry name" value="ABC TRANSPORTER PERMEASE PROTEIN"/>
    <property type="match status" value="1"/>
</dbReference>
<evidence type="ECO:0000313" key="9">
    <source>
        <dbReference type="EMBL" id="TFB77862.1"/>
    </source>
</evidence>
<evidence type="ECO:0000259" key="8">
    <source>
        <dbReference type="PROSITE" id="PS50928"/>
    </source>
</evidence>
<feature type="domain" description="ABC transmembrane type-1" evidence="8">
    <location>
        <begin position="91"/>
        <end position="299"/>
    </location>
</feature>
<feature type="transmembrane region" description="Helical" evidence="7">
    <location>
        <begin position="226"/>
        <end position="246"/>
    </location>
</feature>
<feature type="transmembrane region" description="Helical" evidence="7">
    <location>
        <begin position="281"/>
        <end position="303"/>
    </location>
</feature>
<dbReference type="SUPFAM" id="SSF161098">
    <property type="entry name" value="MetI-like"/>
    <property type="match status" value="1"/>
</dbReference>
<evidence type="ECO:0000256" key="2">
    <source>
        <dbReference type="ARBA" id="ARBA00022448"/>
    </source>
</evidence>
<proteinExistence type="inferred from homology"/>
<evidence type="ECO:0000313" key="10">
    <source>
        <dbReference type="Proteomes" id="UP000298252"/>
    </source>
</evidence>
<keyword evidence="6 7" id="KW-0472">Membrane</keyword>
<feature type="transmembrane region" description="Helical" evidence="7">
    <location>
        <begin position="129"/>
        <end position="150"/>
    </location>
</feature>
<keyword evidence="3" id="KW-1003">Cell membrane</keyword>
<reference evidence="9 10" key="1">
    <citation type="submission" date="2019-03" db="EMBL/GenBank/DDBJ databases">
        <title>Genomics of glacier-inhabiting Cryobacterium strains.</title>
        <authorList>
            <person name="Liu Q."/>
            <person name="Xin Y.-H."/>
        </authorList>
    </citation>
    <scope>NUCLEOTIDE SEQUENCE [LARGE SCALE GENOMIC DNA]</scope>
    <source>
        <strain evidence="9 10">Hh8</strain>
    </source>
</reference>
<evidence type="ECO:0000256" key="1">
    <source>
        <dbReference type="ARBA" id="ARBA00004651"/>
    </source>
</evidence>
<dbReference type="InterPro" id="IPR051393">
    <property type="entry name" value="ABC_transporter_permease"/>
</dbReference>
<evidence type="ECO:0000256" key="3">
    <source>
        <dbReference type="ARBA" id="ARBA00022475"/>
    </source>
</evidence>
<organism evidence="9 10">
    <name type="scientific">Cryobacterium flavum</name>
    <dbReference type="NCBI Taxonomy" id="1424659"/>
    <lineage>
        <taxon>Bacteria</taxon>
        <taxon>Bacillati</taxon>
        <taxon>Actinomycetota</taxon>
        <taxon>Actinomycetes</taxon>
        <taxon>Micrococcales</taxon>
        <taxon>Microbacteriaceae</taxon>
        <taxon>Cryobacterium</taxon>
    </lineage>
</organism>
<evidence type="ECO:0000256" key="5">
    <source>
        <dbReference type="ARBA" id="ARBA00022989"/>
    </source>
</evidence>
<comment type="subcellular location">
    <subcellularLocation>
        <location evidence="1 7">Cell membrane</location>
        <topology evidence="1 7">Multi-pass membrane protein</topology>
    </subcellularLocation>
</comment>
<keyword evidence="2 7" id="KW-0813">Transport</keyword>
<dbReference type="Pfam" id="PF00528">
    <property type="entry name" value="BPD_transp_1"/>
    <property type="match status" value="1"/>
</dbReference>
<comment type="similarity">
    <text evidence="7">Belongs to the binding-protein-dependent transport system permease family.</text>
</comment>
<accession>A0ABY2I2X7</accession>
<dbReference type="EMBL" id="SOFD01000024">
    <property type="protein sequence ID" value="TFB77862.1"/>
    <property type="molecule type" value="Genomic_DNA"/>
</dbReference>
<comment type="caution">
    <text evidence="9">The sequence shown here is derived from an EMBL/GenBank/DDBJ whole genome shotgun (WGS) entry which is preliminary data.</text>
</comment>
<keyword evidence="5 7" id="KW-1133">Transmembrane helix</keyword>
<feature type="transmembrane region" description="Helical" evidence="7">
    <location>
        <begin position="35"/>
        <end position="59"/>
    </location>
</feature>
<dbReference type="CDD" id="cd06261">
    <property type="entry name" value="TM_PBP2"/>
    <property type="match status" value="1"/>
</dbReference>
<dbReference type="Proteomes" id="UP000298252">
    <property type="component" value="Unassembled WGS sequence"/>
</dbReference>